<dbReference type="PANTHER" id="PTHR11361">
    <property type="entry name" value="DNA MISMATCH REPAIR PROTEIN MUTS FAMILY MEMBER"/>
    <property type="match status" value="1"/>
</dbReference>
<dbReference type="GO" id="GO:0005524">
    <property type="term" value="F:ATP binding"/>
    <property type="evidence" value="ECO:0007669"/>
    <property type="project" value="UniProtKB-KW"/>
</dbReference>
<keyword evidence="1" id="KW-0547">Nucleotide-binding</keyword>
<evidence type="ECO:0000256" key="2">
    <source>
        <dbReference type="ARBA" id="ARBA00022840"/>
    </source>
</evidence>
<evidence type="ECO:0000256" key="1">
    <source>
        <dbReference type="ARBA" id="ARBA00022741"/>
    </source>
</evidence>
<dbReference type="GO" id="GO:0030983">
    <property type="term" value="F:mismatched DNA binding"/>
    <property type="evidence" value="ECO:0007669"/>
    <property type="project" value="InterPro"/>
</dbReference>
<dbReference type="GO" id="GO:0006298">
    <property type="term" value="P:mismatch repair"/>
    <property type="evidence" value="ECO:0007669"/>
    <property type="project" value="InterPro"/>
</dbReference>
<evidence type="ECO:0000313" key="6">
    <source>
        <dbReference type="EMBL" id="QHU32133.1"/>
    </source>
</evidence>
<protein>
    <recommendedName>
        <fullName evidence="5">DNA mismatch repair proteins mutS family domain-containing protein</fullName>
    </recommendedName>
</protein>
<dbReference type="InterPro" id="IPR000432">
    <property type="entry name" value="DNA_mismatch_repair_MutS_C"/>
</dbReference>
<feature type="transmembrane region" description="Helical" evidence="4">
    <location>
        <begin position="106"/>
        <end position="129"/>
    </location>
</feature>
<evidence type="ECO:0000256" key="4">
    <source>
        <dbReference type="SAM" id="Phobius"/>
    </source>
</evidence>
<name>A0A6C0LNT1_9ZZZZ</name>
<organism evidence="6">
    <name type="scientific">viral metagenome</name>
    <dbReference type="NCBI Taxonomy" id="1070528"/>
    <lineage>
        <taxon>unclassified sequences</taxon>
        <taxon>metagenomes</taxon>
        <taxon>organismal metagenomes</taxon>
    </lineage>
</organism>
<keyword evidence="3" id="KW-0238">DNA-binding</keyword>
<keyword evidence="4" id="KW-1133">Transmembrane helix</keyword>
<dbReference type="InterPro" id="IPR027417">
    <property type="entry name" value="P-loop_NTPase"/>
</dbReference>
<dbReference type="Gene3D" id="3.40.50.300">
    <property type="entry name" value="P-loop containing nucleotide triphosphate hydrolases"/>
    <property type="match status" value="1"/>
</dbReference>
<sequence>MDTTHLLQECRIDAVLDSLSINSQSGRDTFKAQCKRSATNPSVLVARSDGWAKLIADTNPTWREHVSHLLANEKILRLMDPATASASQQEDWSQILFTGEFSTLNFLPFLLMYVAVSKIFIAPLIAWTMPFMTMILPFFALRFVYGIPITWEAYWATMKPMIFGSSDKPFSMSSLLQWGSMIVSYGHGLYLPYTNAKHCYAIDQKLIECSRAIRDSLQRLDAIAAEWKLLGLRRPWRYPDPSFYGDERQTIAWLVEDKTLLPSLYKAIGFVEIAASICQTPHLVPVNWVQSATPYCKMIDGVDPLLTEEDRVPFTLTMGSTSHHVICTGPNRGGKSTFLRSVLTNLVLAQGWGFAFASSCTLTPVEWILSSLRLEDRPGAQSLFEREVNVAGEILKRERLGNTRGWVIIDELFHTTNPPDAATASQVFLQQIWLSERISSLVSTHLFSHAENAPGHVQRLCVDSEKDDNSDAIQYKYTVIEGINTMSSVQEILLESNVLLDTASLHADSWTLKTSMMDLE</sequence>
<dbReference type="SMART" id="SM00534">
    <property type="entry name" value="MUTSac"/>
    <property type="match status" value="1"/>
</dbReference>
<dbReference type="InterPro" id="IPR045076">
    <property type="entry name" value="MutS"/>
</dbReference>
<dbReference type="Pfam" id="PF00488">
    <property type="entry name" value="MutS_V"/>
    <property type="match status" value="1"/>
</dbReference>
<dbReference type="EMBL" id="MN740536">
    <property type="protein sequence ID" value="QHU32133.1"/>
    <property type="molecule type" value="Genomic_DNA"/>
</dbReference>
<evidence type="ECO:0000259" key="5">
    <source>
        <dbReference type="SMART" id="SM00534"/>
    </source>
</evidence>
<feature type="transmembrane region" description="Helical" evidence="4">
    <location>
        <begin position="135"/>
        <end position="154"/>
    </location>
</feature>
<reference evidence="6" key="1">
    <citation type="journal article" date="2020" name="Nature">
        <title>Giant virus diversity and host interactions through global metagenomics.</title>
        <authorList>
            <person name="Schulz F."/>
            <person name="Roux S."/>
            <person name="Paez-Espino D."/>
            <person name="Jungbluth S."/>
            <person name="Walsh D.A."/>
            <person name="Denef V.J."/>
            <person name="McMahon K.D."/>
            <person name="Konstantinidis K.T."/>
            <person name="Eloe-Fadrosh E.A."/>
            <person name="Kyrpides N.C."/>
            <person name="Woyke T."/>
        </authorList>
    </citation>
    <scope>NUCLEOTIDE SEQUENCE</scope>
    <source>
        <strain evidence="6">GVMAG-M-3300027963-9</strain>
    </source>
</reference>
<evidence type="ECO:0000256" key="3">
    <source>
        <dbReference type="ARBA" id="ARBA00023125"/>
    </source>
</evidence>
<proteinExistence type="predicted"/>
<accession>A0A6C0LNT1</accession>
<keyword evidence="2" id="KW-0067">ATP-binding</keyword>
<keyword evidence="4" id="KW-0812">Transmembrane</keyword>
<feature type="domain" description="DNA mismatch repair proteins mutS family" evidence="5">
    <location>
        <begin position="322"/>
        <end position="508"/>
    </location>
</feature>
<dbReference type="PANTHER" id="PTHR11361:SF34">
    <property type="entry name" value="DNA MISMATCH REPAIR PROTEIN MSH1, MITOCHONDRIAL"/>
    <property type="match status" value="1"/>
</dbReference>
<keyword evidence="4" id="KW-0472">Membrane</keyword>
<dbReference type="AlphaFoldDB" id="A0A6C0LNT1"/>
<dbReference type="GO" id="GO:0140664">
    <property type="term" value="F:ATP-dependent DNA damage sensor activity"/>
    <property type="evidence" value="ECO:0007669"/>
    <property type="project" value="InterPro"/>
</dbReference>
<dbReference type="SUPFAM" id="SSF52540">
    <property type="entry name" value="P-loop containing nucleoside triphosphate hydrolases"/>
    <property type="match status" value="1"/>
</dbReference>